<sequence length="124" mass="14623">MEEWKNINRVEDLFHVTQNRTKFAELTLKREREEDSGAAHAERDIKGFLSEKYCNPKNILDESNSVYLIGIIPRFYYPASYDVITDLVRSHSCMCQLSVKGERDTRTASLDYKTFDYLRRVTLF</sequence>
<evidence type="ECO:0000313" key="2">
    <source>
        <dbReference type="Proteomes" id="UP000324832"/>
    </source>
</evidence>
<evidence type="ECO:0000313" key="1">
    <source>
        <dbReference type="EMBL" id="VVC90856.1"/>
    </source>
</evidence>
<keyword evidence="2" id="KW-1185">Reference proteome</keyword>
<accession>A0A5E4PZL9</accession>
<dbReference type="AlphaFoldDB" id="A0A5E4PZL9"/>
<reference evidence="1 2" key="1">
    <citation type="submission" date="2017-07" db="EMBL/GenBank/DDBJ databases">
        <authorList>
            <person name="Talla V."/>
            <person name="Backstrom N."/>
        </authorList>
    </citation>
    <scope>NUCLEOTIDE SEQUENCE [LARGE SCALE GENOMIC DNA]</scope>
</reference>
<gene>
    <name evidence="1" type="ORF">LSINAPIS_LOCUS3678</name>
</gene>
<dbReference type="Proteomes" id="UP000324832">
    <property type="component" value="Unassembled WGS sequence"/>
</dbReference>
<dbReference type="EMBL" id="FZQP02000892">
    <property type="protein sequence ID" value="VVC90856.1"/>
    <property type="molecule type" value="Genomic_DNA"/>
</dbReference>
<protein>
    <submittedName>
        <fullName evidence="1">Uncharacterized protein</fullName>
    </submittedName>
</protein>
<name>A0A5E4PZL9_9NEOP</name>
<proteinExistence type="predicted"/>
<organism evidence="1 2">
    <name type="scientific">Leptidea sinapis</name>
    <dbReference type="NCBI Taxonomy" id="189913"/>
    <lineage>
        <taxon>Eukaryota</taxon>
        <taxon>Metazoa</taxon>
        <taxon>Ecdysozoa</taxon>
        <taxon>Arthropoda</taxon>
        <taxon>Hexapoda</taxon>
        <taxon>Insecta</taxon>
        <taxon>Pterygota</taxon>
        <taxon>Neoptera</taxon>
        <taxon>Endopterygota</taxon>
        <taxon>Lepidoptera</taxon>
        <taxon>Glossata</taxon>
        <taxon>Ditrysia</taxon>
        <taxon>Papilionoidea</taxon>
        <taxon>Pieridae</taxon>
        <taxon>Dismorphiinae</taxon>
        <taxon>Leptidea</taxon>
    </lineage>
</organism>